<name>A0A0H5R8H5_9EUKA</name>
<keyword evidence="1" id="KW-0175">Coiled coil</keyword>
<reference evidence="2" key="1">
    <citation type="submission" date="2015-04" db="EMBL/GenBank/DDBJ databases">
        <title>The genome sequence of the plant pathogenic Rhizarian Plasmodiophora brassicae reveals insights in its biotrophic life cycle and the origin of chitin synthesis.</title>
        <authorList>
            <person name="Schwelm A."/>
            <person name="Fogelqvist J."/>
            <person name="Knaust A."/>
            <person name="Julke S."/>
            <person name="Lilja T."/>
            <person name="Dhandapani V."/>
            <person name="Bonilla-Rosso G."/>
            <person name="Karlsson M."/>
            <person name="Shevchenko A."/>
            <person name="Choi S.R."/>
            <person name="Kim H.G."/>
            <person name="Park J.Y."/>
            <person name="Lim Y.P."/>
            <person name="Ludwig-Muller J."/>
            <person name="Dixelius C."/>
        </authorList>
    </citation>
    <scope>NUCLEOTIDE SEQUENCE</scope>
    <source>
        <tissue evidence="2">Potato root galls</tissue>
    </source>
</reference>
<dbReference type="AlphaFoldDB" id="A0A0H5R8H5"/>
<evidence type="ECO:0000313" key="2">
    <source>
        <dbReference type="EMBL" id="CRZ10017.1"/>
    </source>
</evidence>
<dbReference type="EMBL" id="HACM01009575">
    <property type="protein sequence ID" value="CRZ10017.1"/>
    <property type="molecule type" value="Transcribed_RNA"/>
</dbReference>
<sequence>MVSSALQSAILDVECDTSAAFRDEEFESLSNGLDQLQTVISDVQLEMRGVQSIKQQYAILLNKYLRQAAELTELQTTISQLKKQNFDLDAASARLPQCEEQLQKQKNLTQEISDALQSATATLANREVEHQTEIQTKESMRKHQDQVIVDLHERLRQTQAKSDIAVPFADTAATVKADNMTKDVDVQTENGPCPVISSYLQLKAVSTLQECALRSKFGDQDTSKESASFWNRINTYQRETEQLKKTIDKISSCNVRRRRCP</sequence>
<proteinExistence type="predicted"/>
<organism evidence="2">
    <name type="scientific">Spongospora subterranea</name>
    <dbReference type="NCBI Taxonomy" id="70186"/>
    <lineage>
        <taxon>Eukaryota</taxon>
        <taxon>Sar</taxon>
        <taxon>Rhizaria</taxon>
        <taxon>Endomyxa</taxon>
        <taxon>Phytomyxea</taxon>
        <taxon>Plasmodiophorida</taxon>
        <taxon>Plasmodiophoridae</taxon>
        <taxon>Spongospora</taxon>
    </lineage>
</organism>
<feature type="coiled-coil region" evidence="1">
    <location>
        <begin position="64"/>
        <end position="108"/>
    </location>
</feature>
<evidence type="ECO:0000256" key="1">
    <source>
        <dbReference type="SAM" id="Coils"/>
    </source>
</evidence>
<protein>
    <submittedName>
        <fullName evidence="2">Uncharacterized protein</fullName>
    </submittedName>
</protein>
<accession>A0A0H5R8H5</accession>